<comment type="caution">
    <text evidence="1">The sequence shown here is derived from an EMBL/GenBank/DDBJ whole genome shotgun (WGS) entry which is preliminary data.</text>
</comment>
<keyword evidence="2" id="KW-1185">Reference proteome</keyword>
<dbReference type="Proteomes" id="UP000076268">
    <property type="component" value="Unassembled WGS sequence"/>
</dbReference>
<dbReference type="SUPFAM" id="SSF48208">
    <property type="entry name" value="Six-hairpin glycosidases"/>
    <property type="match status" value="1"/>
</dbReference>
<organism evidence="1 2">
    <name type="scientific">Anaerosporomusa subterranea</name>
    <dbReference type="NCBI Taxonomy" id="1794912"/>
    <lineage>
        <taxon>Bacteria</taxon>
        <taxon>Bacillati</taxon>
        <taxon>Bacillota</taxon>
        <taxon>Negativicutes</taxon>
        <taxon>Acetonemataceae</taxon>
        <taxon>Anaerosporomusa</taxon>
    </lineage>
</organism>
<dbReference type="RefSeq" id="WP_066237771.1">
    <property type="nucleotide sequence ID" value="NZ_LSGP01000006.1"/>
</dbReference>
<dbReference type="InterPro" id="IPR008928">
    <property type="entry name" value="6-hairpin_glycosidase_sf"/>
</dbReference>
<dbReference type="EMBL" id="LSGP01000006">
    <property type="protein sequence ID" value="KYZ77856.1"/>
    <property type="molecule type" value="Genomic_DNA"/>
</dbReference>
<proteinExistence type="predicted"/>
<dbReference type="STRING" id="1794912.AXX12_17510"/>
<dbReference type="InterPro" id="IPR012341">
    <property type="entry name" value="6hp_glycosidase-like_sf"/>
</dbReference>
<gene>
    <name evidence="1" type="ORF">AXX12_17510</name>
</gene>
<evidence type="ECO:0000313" key="2">
    <source>
        <dbReference type="Proteomes" id="UP000076268"/>
    </source>
</evidence>
<dbReference type="AlphaFoldDB" id="A0A154BV54"/>
<dbReference type="Gene3D" id="1.50.10.10">
    <property type="match status" value="1"/>
</dbReference>
<reference evidence="1 2" key="1">
    <citation type="submission" date="2016-02" db="EMBL/GenBank/DDBJ databases">
        <title>Anaerosporomusa subterraneum gen. nov., sp. nov., a spore-forming obligate anaerobe isolated from saprolite.</title>
        <authorList>
            <person name="Choi J.K."/>
            <person name="Shah M."/>
            <person name="Yee N."/>
        </authorList>
    </citation>
    <scope>NUCLEOTIDE SEQUENCE [LARGE SCALE GENOMIC DNA]</scope>
    <source>
        <strain evidence="1 2">RU4</strain>
    </source>
</reference>
<protein>
    <submittedName>
        <fullName evidence="1">Uncharacterized protein</fullName>
    </submittedName>
</protein>
<dbReference type="OrthoDB" id="1779554at2"/>
<accession>A0A154BV54</accession>
<evidence type="ECO:0000313" key="1">
    <source>
        <dbReference type="EMBL" id="KYZ77856.1"/>
    </source>
</evidence>
<name>A0A154BV54_ANASB</name>
<dbReference type="GO" id="GO:0005975">
    <property type="term" value="P:carbohydrate metabolic process"/>
    <property type="evidence" value="ECO:0007669"/>
    <property type="project" value="InterPro"/>
</dbReference>
<sequence length="354" mass="40131">MISIHFIFSPKATNTELTAVKTVTPAESQGLHFLQTKMQTSQGLIYYSVEDKSPASYSVLESTGQAMEYAALIGNKKLFDDYAGLADKYFKDPSGYYYWKIDVTTKKGDASSAFVDDLRLVKAYFIANEKKLGNYNKQLEKVSETIFQFDIDTDGFPCEYYDGNAKQKATVVPLFYLDVDTLRKLSQFNGKWLVPYQHAKDILLSMPENKHGFYPIKFKIHTKQYVWGSSINMVENLYTAIDAYNAGRDTRALVTFLKNQVTQGKVFNHYYLNGTPVDQNESTAVYALAARFLALNNENEAAKACYRRTLEFQISDKEFFQGGFGESTTGLVYAFDQLEALLMLRMVEAADVSQ</sequence>